<dbReference type="SUPFAM" id="SSF46785">
    <property type="entry name" value="Winged helix' DNA-binding domain"/>
    <property type="match status" value="1"/>
</dbReference>
<evidence type="ECO:0000256" key="3">
    <source>
        <dbReference type="ARBA" id="ARBA00023016"/>
    </source>
</evidence>
<reference evidence="8 9" key="1">
    <citation type="submission" date="2017-03" db="EMBL/GenBank/DDBJ databases">
        <authorList>
            <person name="Afonso C.L."/>
            <person name="Miller P.J."/>
            <person name="Scott M.A."/>
            <person name="Spackman E."/>
            <person name="Goraichik I."/>
            <person name="Dimitrov K.M."/>
            <person name="Suarez D.L."/>
            <person name="Swayne D.E."/>
        </authorList>
    </citation>
    <scope>NUCLEOTIDE SEQUENCE [LARGE SCALE GENOMIC DNA]</scope>
    <source>
        <strain evidence="8 9">CECT 7066</strain>
    </source>
</reference>
<keyword evidence="9" id="KW-1185">Reference proteome</keyword>
<evidence type="ECO:0000259" key="7">
    <source>
        <dbReference type="Pfam" id="PF01628"/>
    </source>
</evidence>
<dbReference type="InterPro" id="IPR023120">
    <property type="entry name" value="WHTH_transcript_rep_HrcA_IDD"/>
</dbReference>
<dbReference type="EMBL" id="FWFV01000006">
    <property type="protein sequence ID" value="SLN51180.1"/>
    <property type="molecule type" value="Genomic_DNA"/>
</dbReference>
<dbReference type="GO" id="GO:0003677">
    <property type="term" value="F:DNA binding"/>
    <property type="evidence" value="ECO:0007669"/>
    <property type="project" value="InterPro"/>
</dbReference>
<keyword evidence="6" id="KW-0175">Coiled coil</keyword>
<evidence type="ECO:0000256" key="1">
    <source>
        <dbReference type="ARBA" id="ARBA00022491"/>
    </source>
</evidence>
<evidence type="ECO:0000256" key="2">
    <source>
        <dbReference type="ARBA" id="ARBA00023015"/>
    </source>
</evidence>
<dbReference type="HAMAP" id="MF_00081">
    <property type="entry name" value="HrcA"/>
    <property type="match status" value="1"/>
</dbReference>
<protein>
    <recommendedName>
        <fullName evidence="5">Heat-inducible transcription repressor HrcA</fullName>
    </recommendedName>
</protein>
<dbReference type="SUPFAM" id="SSF55781">
    <property type="entry name" value="GAF domain-like"/>
    <property type="match status" value="1"/>
</dbReference>
<dbReference type="InterPro" id="IPR002571">
    <property type="entry name" value="HrcA"/>
</dbReference>
<gene>
    <name evidence="5 8" type="primary">hrcA</name>
    <name evidence="8" type="ORF">PAM7066_02326</name>
</gene>
<dbReference type="PIRSF" id="PIRSF005485">
    <property type="entry name" value="HrcA"/>
    <property type="match status" value="1"/>
</dbReference>
<feature type="domain" description="Heat-inducible transcription repressor HrcA C-terminal" evidence="7">
    <location>
        <begin position="129"/>
        <end position="348"/>
    </location>
</feature>
<organism evidence="8 9">
    <name type="scientific">Palleronia marisminoris</name>
    <dbReference type="NCBI Taxonomy" id="315423"/>
    <lineage>
        <taxon>Bacteria</taxon>
        <taxon>Pseudomonadati</taxon>
        <taxon>Pseudomonadota</taxon>
        <taxon>Alphaproteobacteria</taxon>
        <taxon>Rhodobacterales</taxon>
        <taxon>Roseobacteraceae</taxon>
        <taxon>Palleronia</taxon>
    </lineage>
</organism>
<proteinExistence type="inferred from homology"/>
<evidence type="ECO:0000313" key="9">
    <source>
        <dbReference type="Proteomes" id="UP000193870"/>
    </source>
</evidence>
<keyword evidence="2 5" id="KW-0805">Transcription regulation</keyword>
<comment type="function">
    <text evidence="5">Negative regulator of class I heat shock genes (grpE-dnaK-dnaJ and groELS operons). Prevents heat-shock induction of these operons.</text>
</comment>
<dbReference type="Gene3D" id="1.10.10.10">
    <property type="entry name" value="Winged helix-like DNA-binding domain superfamily/Winged helix DNA-binding domain"/>
    <property type="match status" value="1"/>
</dbReference>
<dbReference type="Gene3D" id="3.30.390.60">
    <property type="entry name" value="Heat-inducible transcription repressor hrca homolog, domain 3"/>
    <property type="match status" value="1"/>
</dbReference>
<keyword evidence="3 5" id="KW-0346">Stress response</keyword>
<dbReference type="InterPro" id="IPR021153">
    <property type="entry name" value="HrcA_C"/>
</dbReference>
<dbReference type="InterPro" id="IPR036388">
    <property type="entry name" value="WH-like_DNA-bd_sf"/>
</dbReference>
<keyword evidence="4 5" id="KW-0804">Transcription</keyword>
<dbReference type="InterPro" id="IPR036390">
    <property type="entry name" value="WH_DNA-bd_sf"/>
</dbReference>
<comment type="similarity">
    <text evidence="5">Belongs to the HrcA family.</text>
</comment>
<dbReference type="GO" id="GO:0045892">
    <property type="term" value="P:negative regulation of DNA-templated transcription"/>
    <property type="evidence" value="ECO:0007669"/>
    <property type="project" value="UniProtKB-UniRule"/>
</dbReference>
<dbReference type="InterPro" id="IPR029016">
    <property type="entry name" value="GAF-like_dom_sf"/>
</dbReference>
<dbReference type="Gene3D" id="3.30.450.40">
    <property type="match status" value="1"/>
</dbReference>
<evidence type="ECO:0000256" key="6">
    <source>
        <dbReference type="SAM" id="Coils"/>
    </source>
</evidence>
<dbReference type="Pfam" id="PF01628">
    <property type="entry name" value="HrcA"/>
    <property type="match status" value="1"/>
</dbReference>
<dbReference type="PANTHER" id="PTHR34824:SF1">
    <property type="entry name" value="HEAT-INDUCIBLE TRANSCRIPTION REPRESSOR HRCA"/>
    <property type="match status" value="1"/>
</dbReference>
<sequence>MPAQPPHFLAEMTQNPDKHGLMTEMNDRTREVFRRVVEGYLETGDPVGSRTLTRSMSEKVSAATIRNVMSDLEFLGLLDAPHVSAGRVPTQLGLRMFVDGLLEVGELGENDRQKIDQTLGSNERDMGTILDRVGAALSGATSGASLVLAPKHEAPIRHIDFVSLAADRALVVLVFADGHVENRVFAPPPGQTPSSMREAANFLNAMAEGRTLGELRDTVTAEIARHRRELDTLAQAMVDTGLAVWDHDGEPYERLIVRGRANLLGESEADLERARQLFDDLERKRDIAEFLELTDEGQGVRIFIGSENKLFSLSGSSLVVSPYMNADRKIIGAVGVIGPTRLNYGRIVPIVDYTAQVVGKLLSGRS</sequence>
<name>A0A1Y5T0C4_9RHOB</name>
<evidence type="ECO:0000313" key="8">
    <source>
        <dbReference type="EMBL" id="SLN51180.1"/>
    </source>
</evidence>
<dbReference type="NCBIfam" id="TIGR00331">
    <property type="entry name" value="hrcA"/>
    <property type="match status" value="1"/>
</dbReference>
<evidence type="ECO:0000256" key="5">
    <source>
        <dbReference type="HAMAP-Rule" id="MF_00081"/>
    </source>
</evidence>
<feature type="coiled-coil region" evidence="6">
    <location>
        <begin position="264"/>
        <end position="291"/>
    </location>
</feature>
<keyword evidence="1 5" id="KW-0678">Repressor</keyword>
<dbReference type="AlphaFoldDB" id="A0A1Y5T0C4"/>
<dbReference type="PANTHER" id="PTHR34824">
    <property type="entry name" value="HEAT-INDUCIBLE TRANSCRIPTION REPRESSOR HRCA"/>
    <property type="match status" value="1"/>
</dbReference>
<evidence type="ECO:0000256" key="4">
    <source>
        <dbReference type="ARBA" id="ARBA00023163"/>
    </source>
</evidence>
<accession>A0A1Y5T0C4</accession>
<dbReference type="STRING" id="315423.SAMN04488020_10693"/>
<dbReference type="Proteomes" id="UP000193870">
    <property type="component" value="Unassembled WGS sequence"/>
</dbReference>